<keyword evidence="2" id="KW-1185">Reference proteome</keyword>
<sequence>MEQDIVFVKHSLTNFIDRFENVEDDIYDICAMVTSLCDHFGVQYRIMMEDIMYK</sequence>
<proteinExistence type="predicted"/>
<dbReference type="Proteomes" id="UP000008311">
    <property type="component" value="Unassembled WGS sequence"/>
</dbReference>
<organism evidence="1 2">
    <name type="scientific">Ricinus communis</name>
    <name type="common">Castor bean</name>
    <dbReference type="NCBI Taxonomy" id="3988"/>
    <lineage>
        <taxon>Eukaryota</taxon>
        <taxon>Viridiplantae</taxon>
        <taxon>Streptophyta</taxon>
        <taxon>Embryophyta</taxon>
        <taxon>Tracheophyta</taxon>
        <taxon>Spermatophyta</taxon>
        <taxon>Magnoliopsida</taxon>
        <taxon>eudicotyledons</taxon>
        <taxon>Gunneridae</taxon>
        <taxon>Pentapetalae</taxon>
        <taxon>rosids</taxon>
        <taxon>fabids</taxon>
        <taxon>Malpighiales</taxon>
        <taxon>Euphorbiaceae</taxon>
        <taxon>Acalyphoideae</taxon>
        <taxon>Acalypheae</taxon>
        <taxon>Ricinus</taxon>
    </lineage>
</organism>
<accession>B9T0Y6</accession>
<reference evidence="2" key="1">
    <citation type="journal article" date="2010" name="Nat. Biotechnol.">
        <title>Draft genome sequence of the oilseed species Ricinus communis.</title>
        <authorList>
            <person name="Chan A.P."/>
            <person name="Crabtree J."/>
            <person name="Zhao Q."/>
            <person name="Lorenzi H."/>
            <person name="Orvis J."/>
            <person name="Puiu D."/>
            <person name="Melake-Berhan A."/>
            <person name="Jones K.M."/>
            <person name="Redman J."/>
            <person name="Chen G."/>
            <person name="Cahoon E.B."/>
            <person name="Gedil M."/>
            <person name="Stanke M."/>
            <person name="Haas B.J."/>
            <person name="Wortman J.R."/>
            <person name="Fraser-Liggett C.M."/>
            <person name="Ravel J."/>
            <person name="Rabinowicz P.D."/>
        </authorList>
    </citation>
    <scope>NUCLEOTIDE SEQUENCE [LARGE SCALE GENOMIC DNA]</scope>
    <source>
        <strain evidence="2">cv. Hale</strain>
    </source>
</reference>
<gene>
    <name evidence="1" type="ORF">RCOM_0402950</name>
</gene>
<evidence type="ECO:0000313" key="1">
    <source>
        <dbReference type="EMBL" id="EEF30478.1"/>
    </source>
</evidence>
<dbReference type="AlphaFoldDB" id="B9T0Y6"/>
<protein>
    <submittedName>
        <fullName evidence="1">Uncharacterized protein</fullName>
    </submittedName>
</protein>
<name>B9T0Y6_RICCO</name>
<evidence type="ECO:0000313" key="2">
    <source>
        <dbReference type="Proteomes" id="UP000008311"/>
    </source>
</evidence>
<dbReference type="EMBL" id="EQ974319">
    <property type="protein sequence ID" value="EEF30478.1"/>
    <property type="molecule type" value="Genomic_DNA"/>
</dbReference>
<dbReference type="InParanoid" id="B9T0Y6"/>